<sequence length="190" mass="20987">MGHRFNPANVDRLLSAERMKLLPPDETLHLLDVRETDDIADVGCGPGYFSLPLAARTKGTVYSVDLSSVMLSYVQKRAAEAGSQNVITVESPAEDIALLDHAVDRVLCSFVLHEVDDLTKSLSEFKRILKPSGKMLLIEWEKKESEFGPPLHHRLSSETLGAVLTELGIPHHLHHLNSVHYGFLVDLSSG</sequence>
<organism evidence="2 3">
    <name type="scientific">Ferroacidibacillus organovorans</name>
    <dbReference type="NCBI Taxonomy" id="1765683"/>
    <lineage>
        <taxon>Bacteria</taxon>
        <taxon>Bacillati</taxon>
        <taxon>Bacillota</taxon>
        <taxon>Bacilli</taxon>
        <taxon>Bacillales</taxon>
        <taxon>Alicyclobacillaceae</taxon>
        <taxon>Ferroacidibacillus</taxon>
    </lineage>
</organism>
<feature type="domain" description="Methyltransferase type 11" evidence="1">
    <location>
        <begin position="41"/>
        <end position="136"/>
    </location>
</feature>
<dbReference type="OrthoDB" id="9784101at2"/>
<accession>A0A101XRM4</accession>
<comment type="caution">
    <text evidence="2">The sequence shown here is derived from an EMBL/GenBank/DDBJ whole genome shotgun (WGS) entry which is preliminary data.</text>
</comment>
<dbReference type="PANTHER" id="PTHR43591:SF24">
    <property type="entry name" value="2-METHOXY-6-POLYPRENYL-1,4-BENZOQUINOL METHYLASE, MITOCHONDRIAL"/>
    <property type="match status" value="1"/>
</dbReference>
<keyword evidence="3" id="KW-1185">Reference proteome</keyword>
<dbReference type="InterPro" id="IPR013216">
    <property type="entry name" value="Methyltransf_11"/>
</dbReference>
<reference evidence="2 3" key="1">
    <citation type="submission" date="2015-12" db="EMBL/GenBank/DDBJ databases">
        <title>Draft genome sequence of Acidibacillus ferrooxidans ITV001, isolated from a chalcopyrite acid mine drainage site in Brazil.</title>
        <authorList>
            <person name="Dall'Agnol H."/>
            <person name="Nancucheo I."/>
            <person name="Johnson B."/>
            <person name="Oliveira R."/>
            <person name="Leite L."/>
            <person name="Pylro V."/>
            <person name="Nunes G.L."/>
            <person name="Tzotzos G."/>
            <person name="Fernandes G.R."/>
            <person name="Dutra J."/>
            <person name="Orellana S.C."/>
            <person name="Oliveira G."/>
        </authorList>
    </citation>
    <scope>NUCLEOTIDE SEQUENCE [LARGE SCALE GENOMIC DNA]</scope>
    <source>
        <strain evidence="3">ITV01</strain>
    </source>
</reference>
<dbReference type="RefSeq" id="WP_067714111.1">
    <property type="nucleotide sequence ID" value="NZ_LPVJ01000019.1"/>
</dbReference>
<dbReference type="GO" id="GO:0008757">
    <property type="term" value="F:S-adenosylmethionine-dependent methyltransferase activity"/>
    <property type="evidence" value="ECO:0007669"/>
    <property type="project" value="InterPro"/>
</dbReference>
<dbReference type="PANTHER" id="PTHR43591">
    <property type="entry name" value="METHYLTRANSFERASE"/>
    <property type="match status" value="1"/>
</dbReference>
<name>A0A101XRM4_9BACL</name>
<dbReference type="CDD" id="cd02440">
    <property type="entry name" value="AdoMet_MTases"/>
    <property type="match status" value="1"/>
</dbReference>
<dbReference type="EMBL" id="LPVJ01000019">
    <property type="protein sequence ID" value="KUO96265.1"/>
    <property type="molecule type" value="Genomic_DNA"/>
</dbReference>
<dbReference type="SUPFAM" id="SSF53335">
    <property type="entry name" value="S-adenosyl-L-methionine-dependent methyltransferases"/>
    <property type="match status" value="1"/>
</dbReference>
<dbReference type="Proteomes" id="UP000053557">
    <property type="component" value="Unassembled WGS sequence"/>
</dbReference>
<evidence type="ECO:0000313" key="2">
    <source>
        <dbReference type="EMBL" id="KUO96265.1"/>
    </source>
</evidence>
<dbReference type="InterPro" id="IPR029063">
    <property type="entry name" value="SAM-dependent_MTases_sf"/>
</dbReference>
<dbReference type="AlphaFoldDB" id="A0A101XRM4"/>
<gene>
    <name evidence="2" type="ORF">ATW55_03330</name>
</gene>
<protein>
    <recommendedName>
        <fullName evidence="1">Methyltransferase type 11 domain-containing protein</fullName>
    </recommendedName>
</protein>
<dbReference type="Gene3D" id="3.40.50.150">
    <property type="entry name" value="Vaccinia Virus protein VP39"/>
    <property type="match status" value="1"/>
</dbReference>
<proteinExistence type="predicted"/>
<evidence type="ECO:0000313" key="3">
    <source>
        <dbReference type="Proteomes" id="UP000053557"/>
    </source>
</evidence>
<dbReference type="Pfam" id="PF08241">
    <property type="entry name" value="Methyltransf_11"/>
    <property type="match status" value="1"/>
</dbReference>
<evidence type="ECO:0000259" key="1">
    <source>
        <dbReference type="Pfam" id="PF08241"/>
    </source>
</evidence>